<organism evidence="5 6">
    <name type="scientific">Enterococcus sulfureus ATCC 49903</name>
    <dbReference type="NCBI Taxonomy" id="1140003"/>
    <lineage>
        <taxon>Bacteria</taxon>
        <taxon>Bacillati</taxon>
        <taxon>Bacillota</taxon>
        <taxon>Bacilli</taxon>
        <taxon>Lactobacillales</taxon>
        <taxon>Enterococcaceae</taxon>
        <taxon>Enterococcus</taxon>
    </lineage>
</organism>
<evidence type="ECO:0000256" key="3">
    <source>
        <dbReference type="ARBA" id="ARBA00023163"/>
    </source>
</evidence>
<dbReference type="InterPro" id="IPR013096">
    <property type="entry name" value="Cupin_2"/>
</dbReference>
<keyword evidence="6" id="KW-1185">Reference proteome</keyword>
<dbReference type="EMBL" id="ASWO01000001">
    <property type="protein sequence ID" value="EOT87359.1"/>
    <property type="molecule type" value="Genomic_DNA"/>
</dbReference>
<evidence type="ECO:0000259" key="4">
    <source>
        <dbReference type="PROSITE" id="PS50943"/>
    </source>
</evidence>
<dbReference type="SMART" id="SM00530">
    <property type="entry name" value="HTH_XRE"/>
    <property type="match status" value="1"/>
</dbReference>
<dbReference type="eggNOG" id="COG1396">
    <property type="taxonomic scope" value="Bacteria"/>
</dbReference>
<dbReference type="InterPro" id="IPR010982">
    <property type="entry name" value="Lambda_DNA-bd_dom_sf"/>
</dbReference>
<dbReference type="Pfam" id="PF01381">
    <property type="entry name" value="HTH_3"/>
    <property type="match status" value="1"/>
</dbReference>
<dbReference type="GO" id="GO:0003700">
    <property type="term" value="F:DNA-binding transcription factor activity"/>
    <property type="evidence" value="ECO:0007669"/>
    <property type="project" value="TreeGrafter"/>
</dbReference>
<feature type="domain" description="HTH cro/C1-type" evidence="4">
    <location>
        <begin position="11"/>
        <end position="65"/>
    </location>
</feature>
<gene>
    <name evidence="5" type="ORF">I573_00415</name>
</gene>
<dbReference type="CDD" id="cd00093">
    <property type="entry name" value="HTH_XRE"/>
    <property type="match status" value="1"/>
</dbReference>
<protein>
    <recommendedName>
        <fullName evidence="4">HTH cro/C1-type domain-containing protein</fullName>
    </recommendedName>
</protein>
<proteinExistence type="predicted"/>
<dbReference type="Pfam" id="PF07883">
    <property type="entry name" value="Cupin_2"/>
    <property type="match status" value="1"/>
</dbReference>
<dbReference type="PANTHER" id="PTHR46797:SF23">
    <property type="entry name" value="HTH-TYPE TRANSCRIPTIONAL REGULATOR SUTR"/>
    <property type="match status" value="1"/>
</dbReference>
<dbReference type="PATRIC" id="fig|1140003.3.peg.415"/>
<keyword evidence="3" id="KW-0804">Transcription</keyword>
<accession>S0P1H0</accession>
<dbReference type="InterPro" id="IPR014710">
    <property type="entry name" value="RmlC-like_jellyroll"/>
</dbReference>
<comment type="caution">
    <text evidence="5">The sequence shown here is derived from an EMBL/GenBank/DDBJ whole genome shotgun (WGS) entry which is preliminary data.</text>
</comment>
<dbReference type="PROSITE" id="PS50943">
    <property type="entry name" value="HTH_CROC1"/>
    <property type="match status" value="1"/>
</dbReference>
<dbReference type="GO" id="GO:0005829">
    <property type="term" value="C:cytosol"/>
    <property type="evidence" value="ECO:0007669"/>
    <property type="project" value="TreeGrafter"/>
</dbReference>
<keyword evidence="2" id="KW-0238">DNA-binding</keyword>
<evidence type="ECO:0000313" key="6">
    <source>
        <dbReference type="Proteomes" id="UP000015961"/>
    </source>
</evidence>
<dbReference type="RefSeq" id="WP_016184911.1">
    <property type="nucleotide sequence ID" value="NZ_ASWO01000001.1"/>
</dbReference>
<dbReference type="Gene3D" id="1.10.260.40">
    <property type="entry name" value="lambda repressor-like DNA-binding domains"/>
    <property type="match status" value="1"/>
</dbReference>
<dbReference type="OrthoDB" id="9814553at2"/>
<dbReference type="AlphaFoldDB" id="S0P1H0"/>
<evidence type="ECO:0000313" key="5">
    <source>
        <dbReference type="EMBL" id="EOT87359.1"/>
    </source>
</evidence>
<dbReference type="InterPro" id="IPR001387">
    <property type="entry name" value="Cro/C1-type_HTH"/>
</dbReference>
<dbReference type="SUPFAM" id="SSF51182">
    <property type="entry name" value="RmlC-like cupins"/>
    <property type="match status" value="1"/>
</dbReference>
<dbReference type="InterPro" id="IPR050807">
    <property type="entry name" value="TransReg_Diox_bact_type"/>
</dbReference>
<evidence type="ECO:0000256" key="1">
    <source>
        <dbReference type="ARBA" id="ARBA00023015"/>
    </source>
</evidence>
<dbReference type="eggNOG" id="COG3837">
    <property type="taxonomic scope" value="Bacteria"/>
</dbReference>
<evidence type="ECO:0000256" key="2">
    <source>
        <dbReference type="ARBA" id="ARBA00023125"/>
    </source>
</evidence>
<dbReference type="InterPro" id="IPR011051">
    <property type="entry name" value="RmlC_Cupin_sf"/>
</dbReference>
<dbReference type="CDD" id="cd02209">
    <property type="entry name" value="cupin_XRE_C"/>
    <property type="match status" value="1"/>
</dbReference>
<dbReference type="STRING" id="1140003.OMY_00420"/>
<sequence>MDITQQIGQNLRQLRSSQQLTLDDVAKKTGISKGMLSQIEKGTTNPTINTIWKISEGLHIPYTALIGPPTLPTCEVISKKEAIFQEDEAKKYRIFNYYQQDATRNFEFFEMELDPGHHYDSIGHYASSEYVFVIEGVLTLTIGEQTLTVGKEDATHFVATQVHRYENLGDVLVKAIVINLYSQKK</sequence>
<dbReference type="SUPFAM" id="SSF47413">
    <property type="entry name" value="lambda repressor-like DNA-binding domains"/>
    <property type="match status" value="1"/>
</dbReference>
<dbReference type="GO" id="GO:0003677">
    <property type="term" value="F:DNA binding"/>
    <property type="evidence" value="ECO:0007669"/>
    <property type="project" value="UniProtKB-KW"/>
</dbReference>
<dbReference type="PANTHER" id="PTHR46797">
    <property type="entry name" value="HTH-TYPE TRANSCRIPTIONAL REGULATOR"/>
    <property type="match status" value="1"/>
</dbReference>
<dbReference type="Gene3D" id="2.60.120.10">
    <property type="entry name" value="Jelly Rolls"/>
    <property type="match status" value="1"/>
</dbReference>
<keyword evidence="1" id="KW-0805">Transcription regulation</keyword>
<dbReference type="Proteomes" id="UP000015961">
    <property type="component" value="Unassembled WGS sequence"/>
</dbReference>
<name>S0P1H0_9ENTE</name>
<reference evidence="5 6" key="1">
    <citation type="submission" date="2013-03" db="EMBL/GenBank/DDBJ databases">
        <title>The Genome Sequence of Enterococcus sulfureus ATCC_49903 (PacBio/Illumina hybrid assembly).</title>
        <authorList>
            <consortium name="The Broad Institute Genomics Platform"/>
            <consortium name="The Broad Institute Genome Sequencing Center for Infectious Disease"/>
            <person name="Earl A."/>
            <person name="Russ C."/>
            <person name="Gilmore M."/>
            <person name="Surin D."/>
            <person name="Walker B."/>
            <person name="Young S."/>
            <person name="Zeng Q."/>
            <person name="Gargeya S."/>
            <person name="Fitzgerald M."/>
            <person name="Haas B."/>
            <person name="Abouelleil A."/>
            <person name="Allen A.W."/>
            <person name="Alvarado L."/>
            <person name="Arachchi H.M."/>
            <person name="Berlin A.M."/>
            <person name="Chapman S.B."/>
            <person name="Gainer-Dewar J."/>
            <person name="Goldberg J."/>
            <person name="Griggs A."/>
            <person name="Gujja S."/>
            <person name="Hansen M."/>
            <person name="Howarth C."/>
            <person name="Imamovic A."/>
            <person name="Ireland A."/>
            <person name="Larimer J."/>
            <person name="McCowan C."/>
            <person name="Murphy C."/>
            <person name="Pearson M."/>
            <person name="Poon T.W."/>
            <person name="Priest M."/>
            <person name="Roberts A."/>
            <person name="Saif S."/>
            <person name="Shea T."/>
            <person name="Sisk P."/>
            <person name="Sykes S."/>
            <person name="Wortman J."/>
            <person name="Nusbaum C."/>
            <person name="Birren B."/>
        </authorList>
    </citation>
    <scope>NUCLEOTIDE SEQUENCE [LARGE SCALE GENOMIC DNA]</scope>
    <source>
        <strain evidence="5 6">ATCC 49903</strain>
    </source>
</reference>